<dbReference type="Pfam" id="PF03484">
    <property type="entry name" value="B5"/>
    <property type="match status" value="1"/>
</dbReference>
<dbReference type="GO" id="GO:0009328">
    <property type="term" value="C:phenylalanine-tRNA ligase complex"/>
    <property type="evidence" value="ECO:0007669"/>
    <property type="project" value="TreeGrafter"/>
</dbReference>
<dbReference type="SMART" id="SM00896">
    <property type="entry name" value="FDX-ACB"/>
    <property type="match status" value="1"/>
</dbReference>
<comment type="subunit">
    <text evidence="3 15">Tetramer of two alpha and two beta subunits.</text>
</comment>
<dbReference type="InterPro" id="IPR005146">
    <property type="entry name" value="B3/B4_tRNA-bd"/>
</dbReference>
<evidence type="ECO:0000256" key="4">
    <source>
        <dbReference type="ARBA" id="ARBA00022490"/>
    </source>
</evidence>
<dbReference type="SUPFAM" id="SSF54991">
    <property type="entry name" value="Anticodon-binding domain of PheRS"/>
    <property type="match status" value="1"/>
</dbReference>
<comment type="cofactor">
    <cofactor evidence="15">
        <name>Mg(2+)</name>
        <dbReference type="ChEBI" id="CHEBI:18420"/>
    </cofactor>
    <text evidence="15">Binds 2 magnesium ions per tetramer.</text>
</comment>
<dbReference type="InterPro" id="IPR005121">
    <property type="entry name" value="Fdx_antiC-bd"/>
</dbReference>
<name>A0A1G2G251_9BACT</name>
<dbReference type="HAMAP" id="MF_00283">
    <property type="entry name" value="Phe_tRNA_synth_beta1"/>
    <property type="match status" value="1"/>
</dbReference>
<feature type="domain" description="FDX-ACB" evidence="16">
    <location>
        <begin position="585"/>
        <end position="678"/>
    </location>
</feature>
<dbReference type="InterPro" id="IPR041616">
    <property type="entry name" value="PheRS_beta_core"/>
</dbReference>
<feature type="binding site" evidence="15">
    <location>
        <position position="341"/>
    </location>
    <ligand>
        <name>Mg(2+)</name>
        <dbReference type="ChEBI" id="CHEBI:18420"/>
        <note>shared with alpha subunit</note>
    </ligand>
</feature>
<evidence type="ECO:0000259" key="17">
    <source>
        <dbReference type="PROSITE" id="PS51483"/>
    </source>
</evidence>
<dbReference type="GO" id="GO:0004826">
    <property type="term" value="F:phenylalanine-tRNA ligase activity"/>
    <property type="evidence" value="ECO:0007669"/>
    <property type="project" value="UniProtKB-UniRule"/>
</dbReference>
<dbReference type="Pfam" id="PF03147">
    <property type="entry name" value="FDX-ACB"/>
    <property type="match status" value="1"/>
</dbReference>
<feature type="binding site" evidence="15">
    <location>
        <position position="350"/>
    </location>
    <ligand>
        <name>Mg(2+)</name>
        <dbReference type="ChEBI" id="CHEBI:18420"/>
        <note>shared with alpha subunit</note>
    </ligand>
</feature>
<evidence type="ECO:0000256" key="14">
    <source>
        <dbReference type="ARBA" id="ARBA00049255"/>
    </source>
</evidence>
<dbReference type="Pfam" id="PF03483">
    <property type="entry name" value="B3_4"/>
    <property type="match status" value="1"/>
</dbReference>
<dbReference type="FunFam" id="3.50.40.10:FF:000001">
    <property type="entry name" value="Phenylalanine--tRNA ligase beta subunit"/>
    <property type="match status" value="1"/>
</dbReference>
<dbReference type="GO" id="GO:0005524">
    <property type="term" value="F:ATP binding"/>
    <property type="evidence" value="ECO:0007669"/>
    <property type="project" value="UniProtKB-UniRule"/>
</dbReference>
<keyword evidence="7 15" id="KW-0479">Metal-binding</keyword>
<evidence type="ECO:0000313" key="19">
    <source>
        <dbReference type="Proteomes" id="UP000177480"/>
    </source>
</evidence>
<evidence type="ECO:0000256" key="11">
    <source>
        <dbReference type="ARBA" id="ARBA00022884"/>
    </source>
</evidence>
<dbReference type="NCBIfam" id="TIGR00472">
    <property type="entry name" value="pheT_bact"/>
    <property type="match status" value="1"/>
</dbReference>
<dbReference type="InterPro" id="IPR005147">
    <property type="entry name" value="tRNA_synthase_B5-dom"/>
</dbReference>
<sequence length="678" mass="76158">MKFSYNWLKEYIPTLPKPDKLADLLNMHAFEVESIEKHNKDVVLDVNILPNRIADASGHRGLAREISAILGTPLKDTRPKLKESQTPTKDILKVEVKTTLCPRYTARVIRGVKVTDSPQWLKDRLLACGIRSINNIVDATNYVMLDTGQPLHAFDLKKISGAKIIVRLAKRGEKIHALDDTTYALDESMIVIADAEKALAIAGIKGGATAEISPTTHEIIIEAATFDGPTIRMTSQKIKLKTDASARFSVGMDPNLTSEAMERVAALVVDIAGGEVLKTPIDVYPKRTLPAKIVVRTEHVRSVLGEDIKDAEMISILKRLGFEAKLARGVMTVLVPTYRVDVRLEEDVIEEIGRLYGFEHIVAKHPMGELVPSEVELSHVWTDQTKDIIAGLGFREAYNYSFIGESEIAVYHESPENYLEIENPTRREFAYLRRYLLPGLLRNMHENLKHEPSVRMFEMGRTYHPTNTKDGYTEKNNLGLIMAERSSTKDANLFYELKGVLATYFEGMGVDVWFDEAEAIDAHAPYHPFRRAALRAGDDLVGVLGEVHPVTREELGIKATVVSAEIDFDRLARYISAEKEFKVISKYPSIMRDLAILVPLETRVEEVTDVIENTGGELLVDSDLFDMYEGSELPHGKQSLAFRLVFQAQDRTLKDTEVDAIMTSIIKTLETNLEWETR</sequence>
<evidence type="ECO:0000256" key="5">
    <source>
        <dbReference type="ARBA" id="ARBA00022555"/>
    </source>
</evidence>
<evidence type="ECO:0000259" key="16">
    <source>
        <dbReference type="PROSITE" id="PS51447"/>
    </source>
</evidence>
<dbReference type="PANTHER" id="PTHR10947">
    <property type="entry name" value="PHENYLALANYL-TRNA SYNTHETASE BETA CHAIN AND LEUCINE-RICH REPEAT-CONTAINING PROTEIN 47"/>
    <property type="match status" value="1"/>
</dbReference>
<dbReference type="InterPro" id="IPR004532">
    <property type="entry name" value="Phe-tRNA-ligase_IIc_bsu_bact"/>
</dbReference>
<feature type="binding site" evidence="15">
    <location>
        <position position="351"/>
    </location>
    <ligand>
        <name>Mg(2+)</name>
        <dbReference type="ChEBI" id="CHEBI:18420"/>
        <note>shared with alpha subunit</note>
    </ligand>
</feature>
<dbReference type="EMBL" id="MHNK01000010">
    <property type="protein sequence ID" value="OGZ43980.1"/>
    <property type="molecule type" value="Genomic_DNA"/>
</dbReference>
<evidence type="ECO:0000256" key="7">
    <source>
        <dbReference type="ARBA" id="ARBA00022723"/>
    </source>
</evidence>
<keyword evidence="10 15" id="KW-0460">Magnesium</keyword>
<evidence type="ECO:0000256" key="12">
    <source>
        <dbReference type="ARBA" id="ARBA00022917"/>
    </source>
</evidence>
<dbReference type="GO" id="GO:0006432">
    <property type="term" value="P:phenylalanyl-tRNA aminoacylation"/>
    <property type="evidence" value="ECO:0007669"/>
    <property type="project" value="UniProtKB-UniRule"/>
</dbReference>
<dbReference type="Gene3D" id="3.50.40.10">
    <property type="entry name" value="Phenylalanyl-trna Synthetase, Chain B, domain 3"/>
    <property type="match status" value="1"/>
</dbReference>
<dbReference type="CDD" id="cd00769">
    <property type="entry name" value="PheRS_beta_core"/>
    <property type="match status" value="1"/>
</dbReference>
<comment type="caution">
    <text evidence="18">The sequence shown here is derived from an EMBL/GenBank/DDBJ whole genome shotgun (WGS) entry which is preliminary data.</text>
</comment>
<dbReference type="InterPro" id="IPR036690">
    <property type="entry name" value="Fdx_antiC-bd_sf"/>
</dbReference>
<dbReference type="SMART" id="SM00873">
    <property type="entry name" value="B3_4"/>
    <property type="match status" value="1"/>
</dbReference>
<accession>A0A1G2G251</accession>
<dbReference type="InterPro" id="IPR045060">
    <property type="entry name" value="Phe-tRNA-ligase_IIc_bsu"/>
</dbReference>
<dbReference type="GO" id="GO:0000049">
    <property type="term" value="F:tRNA binding"/>
    <property type="evidence" value="ECO:0007669"/>
    <property type="project" value="UniProtKB-KW"/>
</dbReference>
<keyword evidence="12 15" id="KW-0648">Protein biosynthesis</keyword>
<dbReference type="PANTHER" id="PTHR10947:SF0">
    <property type="entry name" value="PHENYLALANINE--TRNA LIGASE BETA SUBUNIT"/>
    <property type="match status" value="1"/>
</dbReference>
<evidence type="ECO:0000256" key="15">
    <source>
        <dbReference type="HAMAP-Rule" id="MF_00283"/>
    </source>
</evidence>
<dbReference type="PROSITE" id="PS51483">
    <property type="entry name" value="B5"/>
    <property type="match status" value="1"/>
</dbReference>
<evidence type="ECO:0000256" key="2">
    <source>
        <dbReference type="ARBA" id="ARBA00008653"/>
    </source>
</evidence>
<evidence type="ECO:0000256" key="1">
    <source>
        <dbReference type="ARBA" id="ARBA00004496"/>
    </source>
</evidence>
<comment type="similarity">
    <text evidence="2 15">Belongs to the phenylalanyl-tRNA synthetase beta subunit family. Type 1 subfamily.</text>
</comment>
<keyword evidence="13 15" id="KW-0030">Aminoacyl-tRNA synthetase</keyword>
<evidence type="ECO:0000256" key="3">
    <source>
        <dbReference type="ARBA" id="ARBA00011209"/>
    </source>
</evidence>
<dbReference type="STRING" id="1802114.A2719_03395"/>
<reference evidence="18 19" key="1">
    <citation type="journal article" date="2016" name="Nat. Commun.">
        <title>Thousands of microbial genomes shed light on interconnected biogeochemical processes in an aquifer system.</title>
        <authorList>
            <person name="Anantharaman K."/>
            <person name="Brown C.T."/>
            <person name="Hug L.A."/>
            <person name="Sharon I."/>
            <person name="Castelle C.J."/>
            <person name="Probst A.J."/>
            <person name="Thomas B.C."/>
            <person name="Singh A."/>
            <person name="Wilkins M.J."/>
            <person name="Karaoz U."/>
            <person name="Brodie E.L."/>
            <person name="Williams K.H."/>
            <person name="Hubbard S.S."/>
            <person name="Banfield J.F."/>
        </authorList>
    </citation>
    <scope>NUCLEOTIDE SEQUENCE [LARGE SCALE GENOMIC DNA]</scope>
</reference>
<proteinExistence type="inferred from homology"/>
<keyword evidence="6 15" id="KW-0436">Ligase</keyword>
<dbReference type="GO" id="GO:0000287">
    <property type="term" value="F:magnesium ion binding"/>
    <property type="evidence" value="ECO:0007669"/>
    <property type="project" value="UniProtKB-UniRule"/>
</dbReference>
<feature type="domain" description="B5" evidence="17">
    <location>
        <begin position="288"/>
        <end position="363"/>
    </location>
</feature>
<dbReference type="Pfam" id="PF17759">
    <property type="entry name" value="tRNA_synthFbeta"/>
    <property type="match status" value="1"/>
</dbReference>
<comment type="subcellular location">
    <subcellularLocation>
        <location evidence="1 15">Cytoplasm</location>
    </subcellularLocation>
</comment>
<dbReference type="InterPro" id="IPR009061">
    <property type="entry name" value="DNA-bd_dom_put_sf"/>
</dbReference>
<dbReference type="FunFam" id="3.30.70.380:FF:000001">
    <property type="entry name" value="Phenylalanine--tRNA ligase beta subunit"/>
    <property type="match status" value="1"/>
</dbReference>
<evidence type="ECO:0000256" key="8">
    <source>
        <dbReference type="ARBA" id="ARBA00022741"/>
    </source>
</evidence>
<dbReference type="Proteomes" id="UP000177480">
    <property type="component" value="Unassembled WGS sequence"/>
</dbReference>
<dbReference type="InterPro" id="IPR045864">
    <property type="entry name" value="aa-tRNA-synth_II/BPL/LPL"/>
</dbReference>
<dbReference type="SUPFAM" id="SSF55681">
    <property type="entry name" value="Class II aaRS and biotin synthetases"/>
    <property type="match status" value="1"/>
</dbReference>
<evidence type="ECO:0000256" key="10">
    <source>
        <dbReference type="ARBA" id="ARBA00022842"/>
    </source>
</evidence>
<dbReference type="AlphaFoldDB" id="A0A1G2G251"/>
<dbReference type="EC" id="6.1.1.20" evidence="15"/>
<gene>
    <name evidence="15" type="primary">pheT</name>
    <name evidence="18" type="ORF">A2719_03395</name>
</gene>
<dbReference type="InterPro" id="IPR020825">
    <property type="entry name" value="Phe-tRNA_synthase-like_B3/B4"/>
</dbReference>
<feature type="binding site" evidence="15">
    <location>
        <position position="347"/>
    </location>
    <ligand>
        <name>Mg(2+)</name>
        <dbReference type="ChEBI" id="CHEBI:18420"/>
        <note>shared with alpha subunit</note>
    </ligand>
</feature>
<dbReference type="Gene3D" id="3.30.70.380">
    <property type="entry name" value="Ferrodoxin-fold anticodon-binding domain"/>
    <property type="match status" value="1"/>
</dbReference>
<keyword evidence="11" id="KW-0694">RNA-binding</keyword>
<dbReference type="Gene3D" id="3.30.56.10">
    <property type="match status" value="2"/>
</dbReference>
<dbReference type="SUPFAM" id="SSF46955">
    <property type="entry name" value="Putative DNA-binding domain"/>
    <property type="match status" value="2"/>
</dbReference>
<dbReference type="SMART" id="SM00874">
    <property type="entry name" value="B5"/>
    <property type="match status" value="1"/>
</dbReference>
<evidence type="ECO:0000256" key="13">
    <source>
        <dbReference type="ARBA" id="ARBA00023146"/>
    </source>
</evidence>
<dbReference type="SUPFAM" id="SSF56037">
    <property type="entry name" value="PheT/TilS domain"/>
    <property type="match status" value="1"/>
</dbReference>
<evidence type="ECO:0000256" key="6">
    <source>
        <dbReference type="ARBA" id="ARBA00022598"/>
    </source>
</evidence>
<keyword evidence="4 15" id="KW-0963">Cytoplasm</keyword>
<dbReference type="Gene3D" id="3.30.930.10">
    <property type="entry name" value="Bira Bifunctional Protein, Domain 2"/>
    <property type="match status" value="1"/>
</dbReference>
<comment type="catalytic activity">
    <reaction evidence="14 15">
        <text>tRNA(Phe) + L-phenylalanine + ATP = L-phenylalanyl-tRNA(Phe) + AMP + diphosphate + H(+)</text>
        <dbReference type="Rhea" id="RHEA:19413"/>
        <dbReference type="Rhea" id="RHEA-COMP:9668"/>
        <dbReference type="Rhea" id="RHEA-COMP:9699"/>
        <dbReference type="ChEBI" id="CHEBI:15378"/>
        <dbReference type="ChEBI" id="CHEBI:30616"/>
        <dbReference type="ChEBI" id="CHEBI:33019"/>
        <dbReference type="ChEBI" id="CHEBI:58095"/>
        <dbReference type="ChEBI" id="CHEBI:78442"/>
        <dbReference type="ChEBI" id="CHEBI:78531"/>
        <dbReference type="ChEBI" id="CHEBI:456215"/>
        <dbReference type="EC" id="6.1.1.20"/>
    </reaction>
</comment>
<keyword evidence="5" id="KW-0820">tRNA-binding</keyword>
<keyword evidence="9 15" id="KW-0067">ATP-binding</keyword>
<evidence type="ECO:0000256" key="9">
    <source>
        <dbReference type="ARBA" id="ARBA00022840"/>
    </source>
</evidence>
<keyword evidence="8 15" id="KW-0547">Nucleotide-binding</keyword>
<organism evidence="18 19">
    <name type="scientific">Candidatus Ryanbacteria bacterium RIFCSPHIGHO2_01_FULL_45_22</name>
    <dbReference type="NCBI Taxonomy" id="1802114"/>
    <lineage>
        <taxon>Bacteria</taxon>
        <taxon>Candidatus Ryaniibacteriota</taxon>
    </lineage>
</organism>
<protein>
    <recommendedName>
        <fullName evidence="15">Phenylalanine--tRNA ligase beta subunit</fullName>
        <ecNumber evidence="15">6.1.1.20</ecNumber>
    </recommendedName>
    <alternativeName>
        <fullName evidence="15">Phenylalanyl-tRNA synthetase beta subunit</fullName>
        <shortName evidence="15">PheRS</shortName>
    </alternativeName>
</protein>
<dbReference type="PROSITE" id="PS51447">
    <property type="entry name" value="FDX_ACB"/>
    <property type="match status" value="1"/>
</dbReference>
<evidence type="ECO:0000313" key="18">
    <source>
        <dbReference type="EMBL" id="OGZ43980.1"/>
    </source>
</evidence>